<evidence type="ECO:0000256" key="1">
    <source>
        <dbReference type="SAM" id="MobiDB-lite"/>
    </source>
</evidence>
<organism evidence="2 3">
    <name type="scientific">Panicum miliaceum</name>
    <name type="common">Proso millet</name>
    <name type="synonym">Broomcorn millet</name>
    <dbReference type="NCBI Taxonomy" id="4540"/>
    <lineage>
        <taxon>Eukaryota</taxon>
        <taxon>Viridiplantae</taxon>
        <taxon>Streptophyta</taxon>
        <taxon>Embryophyta</taxon>
        <taxon>Tracheophyta</taxon>
        <taxon>Spermatophyta</taxon>
        <taxon>Magnoliopsida</taxon>
        <taxon>Liliopsida</taxon>
        <taxon>Poales</taxon>
        <taxon>Poaceae</taxon>
        <taxon>PACMAD clade</taxon>
        <taxon>Panicoideae</taxon>
        <taxon>Panicodae</taxon>
        <taxon>Paniceae</taxon>
        <taxon>Panicinae</taxon>
        <taxon>Panicum</taxon>
        <taxon>Panicum sect. Panicum</taxon>
    </lineage>
</organism>
<sequence>MADVRYASVAWGPSARALRRCHAPTPLHSSAAAQRRRSPPPCSPPGAGRPSFWPSRDLEAAPSAASEIWSSVWPEEVEQWGGRRARGSEGYGGRGAPSPPPRGPTGPLLLAVALRRVRRPRPFGQRPASASAVPPWPSAACRCGWPGREPAAPWPAVAAVAVEAAGPPPPLGGPPPLTGMAATAGRRWGAGRPPSASRGARSAAVRARSARGKSGSAPGGRSRWRRWTPEEGRGGGRCRPWEGEKREWRGRGIKKGRG</sequence>
<feature type="region of interest" description="Disordered" evidence="1">
    <location>
        <begin position="166"/>
        <end position="258"/>
    </location>
</feature>
<feature type="region of interest" description="Disordered" evidence="1">
    <location>
        <begin position="21"/>
        <end position="59"/>
    </location>
</feature>
<evidence type="ECO:0000313" key="2">
    <source>
        <dbReference type="EMBL" id="RLN31230.1"/>
    </source>
</evidence>
<evidence type="ECO:0000313" key="3">
    <source>
        <dbReference type="Proteomes" id="UP000275267"/>
    </source>
</evidence>
<dbReference type="AlphaFoldDB" id="A0A3L6T3D4"/>
<keyword evidence="3" id="KW-1185">Reference proteome</keyword>
<comment type="caution">
    <text evidence="2">The sequence shown here is derived from an EMBL/GenBank/DDBJ whole genome shotgun (WGS) entry which is preliminary data.</text>
</comment>
<gene>
    <name evidence="2" type="ORF">C2845_PM05G11210</name>
</gene>
<feature type="compositionally biased region" description="Low complexity" evidence="1">
    <location>
        <begin position="178"/>
        <end position="221"/>
    </location>
</feature>
<accession>A0A3L6T3D4</accession>
<feature type="compositionally biased region" description="Basic and acidic residues" evidence="1">
    <location>
        <begin position="227"/>
        <end position="250"/>
    </location>
</feature>
<dbReference type="EMBL" id="PQIB02000003">
    <property type="protein sequence ID" value="RLN31230.1"/>
    <property type="molecule type" value="Genomic_DNA"/>
</dbReference>
<dbReference type="STRING" id="4540.A0A3L6T3D4"/>
<reference evidence="3" key="1">
    <citation type="journal article" date="2019" name="Nat. Commun.">
        <title>The genome of broomcorn millet.</title>
        <authorList>
            <person name="Zou C."/>
            <person name="Miki D."/>
            <person name="Li D."/>
            <person name="Tang Q."/>
            <person name="Xiao L."/>
            <person name="Rajput S."/>
            <person name="Deng P."/>
            <person name="Jia W."/>
            <person name="Huang R."/>
            <person name="Zhang M."/>
            <person name="Sun Y."/>
            <person name="Hu J."/>
            <person name="Fu X."/>
            <person name="Schnable P.S."/>
            <person name="Li F."/>
            <person name="Zhang H."/>
            <person name="Feng B."/>
            <person name="Zhu X."/>
            <person name="Liu R."/>
            <person name="Schnable J.C."/>
            <person name="Zhu J.-K."/>
            <person name="Zhang H."/>
        </authorList>
    </citation>
    <scope>NUCLEOTIDE SEQUENCE [LARGE SCALE GENOMIC DNA]</scope>
</reference>
<dbReference type="Proteomes" id="UP000275267">
    <property type="component" value="Unassembled WGS sequence"/>
</dbReference>
<feature type="region of interest" description="Disordered" evidence="1">
    <location>
        <begin position="77"/>
        <end position="107"/>
    </location>
</feature>
<name>A0A3L6T3D4_PANMI</name>
<proteinExistence type="predicted"/>
<protein>
    <submittedName>
        <fullName evidence="2">Uncharacterized protein</fullName>
    </submittedName>
</protein>
<feature type="compositionally biased region" description="Pro residues" evidence="1">
    <location>
        <begin position="166"/>
        <end position="177"/>
    </location>
</feature>